<proteinExistence type="predicted"/>
<dbReference type="AlphaFoldDB" id="A0A939RYM8"/>
<dbReference type="Proteomes" id="UP000664398">
    <property type="component" value="Unassembled WGS sequence"/>
</dbReference>
<name>A0A939RYM8_9MICO</name>
<protein>
    <submittedName>
        <fullName evidence="1">Uncharacterized protein</fullName>
    </submittedName>
</protein>
<reference evidence="1" key="1">
    <citation type="submission" date="2021-03" db="EMBL/GenBank/DDBJ databases">
        <title>Leucobacter chromiisoli sp. nov., isolated from chromium-containing soil of chemical plant.</title>
        <authorList>
            <person name="Xu Z."/>
        </authorList>
    </citation>
    <scope>NUCLEOTIDE SEQUENCE</scope>
    <source>
        <strain evidence="1">A2</strain>
    </source>
</reference>
<comment type="caution">
    <text evidence="1">The sequence shown here is derived from an EMBL/GenBank/DDBJ whole genome shotgun (WGS) entry which is preliminary data.</text>
</comment>
<dbReference type="RefSeq" id="WP_208046338.1">
    <property type="nucleotide sequence ID" value="NZ_JAGDYL010000019.1"/>
</dbReference>
<sequence>MMLQEIHVGDVVRVDDETRPYRVEERDPRTGMLVLESLHSINRVVWSGVHEFRVTKSVVFS</sequence>
<gene>
    <name evidence="1" type="ORF">J4H91_11160</name>
</gene>
<accession>A0A939RYM8</accession>
<dbReference type="EMBL" id="JAGDYL010000019">
    <property type="protein sequence ID" value="MBO1805868.1"/>
    <property type="molecule type" value="Genomic_DNA"/>
</dbReference>
<evidence type="ECO:0000313" key="1">
    <source>
        <dbReference type="EMBL" id="MBO1805868.1"/>
    </source>
</evidence>
<evidence type="ECO:0000313" key="2">
    <source>
        <dbReference type="Proteomes" id="UP000664398"/>
    </source>
</evidence>
<keyword evidence="2" id="KW-1185">Reference proteome</keyword>
<organism evidence="1 2">
    <name type="scientific">Leucobacter ruminantium</name>
    <dbReference type="NCBI Taxonomy" id="1289170"/>
    <lineage>
        <taxon>Bacteria</taxon>
        <taxon>Bacillati</taxon>
        <taxon>Actinomycetota</taxon>
        <taxon>Actinomycetes</taxon>
        <taxon>Micrococcales</taxon>
        <taxon>Microbacteriaceae</taxon>
        <taxon>Leucobacter</taxon>
    </lineage>
</organism>